<reference evidence="2" key="1">
    <citation type="submission" date="2016-10" db="EMBL/GenBank/DDBJ databases">
        <authorList>
            <person name="de Groot N.N."/>
        </authorList>
    </citation>
    <scope>NUCLEOTIDE SEQUENCE</scope>
</reference>
<evidence type="ECO:0000256" key="1">
    <source>
        <dbReference type="SAM" id="MobiDB-lite"/>
    </source>
</evidence>
<feature type="compositionally biased region" description="Basic and acidic residues" evidence="1">
    <location>
        <begin position="33"/>
        <end position="42"/>
    </location>
</feature>
<feature type="region of interest" description="Disordered" evidence="1">
    <location>
        <begin position="1"/>
        <end position="42"/>
    </location>
</feature>
<name>A0A1W1E845_9ZZZZ</name>
<proteinExistence type="predicted"/>
<evidence type="ECO:0000313" key="2">
    <source>
        <dbReference type="EMBL" id="SFV90027.1"/>
    </source>
</evidence>
<dbReference type="AlphaFoldDB" id="A0A1W1E845"/>
<accession>A0A1W1E845</accession>
<sequence length="42" mass="5323">MRYSFGTNDKEKQPQQPQTHTKNRYRKNNGHFDYYRFRKKLD</sequence>
<gene>
    <name evidence="2" type="ORF">MNB_SV-4-1207</name>
</gene>
<organism evidence="2">
    <name type="scientific">hydrothermal vent metagenome</name>
    <dbReference type="NCBI Taxonomy" id="652676"/>
    <lineage>
        <taxon>unclassified sequences</taxon>
        <taxon>metagenomes</taxon>
        <taxon>ecological metagenomes</taxon>
    </lineage>
</organism>
<protein>
    <submittedName>
        <fullName evidence="2">Uncharacterized protein</fullName>
    </submittedName>
</protein>
<dbReference type="EMBL" id="FPIB01000007">
    <property type="protein sequence ID" value="SFV90027.1"/>
    <property type="molecule type" value="Genomic_DNA"/>
</dbReference>